<proteinExistence type="inferred from homology"/>
<dbReference type="FunFam" id="2.40.110.10:FF:000031">
    <property type="entry name" value="Acyl-CoA dehydrogenase, putative"/>
    <property type="match status" value="1"/>
</dbReference>
<dbReference type="EC" id="1.3.99.41" evidence="8"/>
<keyword evidence="5 10" id="KW-0560">Oxidoreductase</keyword>
<dbReference type="SUPFAM" id="SSF47203">
    <property type="entry name" value="Acyl-CoA dehydrogenase C-terminal domain-like"/>
    <property type="match status" value="1"/>
</dbReference>
<dbReference type="Proteomes" id="UP000002424">
    <property type="component" value="Chromosome"/>
</dbReference>
<evidence type="ECO:0000256" key="7">
    <source>
        <dbReference type="ARBA" id="ARBA00058683"/>
    </source>
</evidence>
<evidence type="ECO:0000256" key="9">
    <source>
        <dbReference type="ARBA" id="ARBA00069043"/>
    </source>
</evidence>
<dbReference type="InterPro" id="IPR037069">
    <property type="entry name" value="AcylCoA_DH/ox_N_sf"/>
</dbReference>
<dbReference type="Gene3D" id="1.10.540.10">
    <property type="entry name" value="Acyl-CoA dehydrogenase/oxidase, N-terminal domain"/>
    <property type="match status" value="1"/>
</dbReference>
<dbReference type="EnsemblBacteria" id="ACO77855">
    <property type="protein sequence ID" value="ACO77855"/>
    <property type="gene ID" value="Avin_16400"/>
</dbReference>
<evidence type="ECO:0000256" key="8">
    <source>
        <dbReference type="ARBA" id="ARBA00066694"/>
    </source>
</evidence>
<dbReference type="eggNOG" id="COG1960">
    <property type="taxonomic scope" value="Bacteria"/>
</dbReference>
<dbReference type="Gene3D" id="1.20.140.10">
    <property type="entry name" value="Butyryl-CoA Dehydrogenase, subunit A, domain 3"/>
    <property type="match status" value="1"/>
</dbReference>
<gene>
    <name evidence="15" type="ordered locus">Avin_16400</name>
</gene>
<feature type="domain" description="Acyl-CoA dehydrogenase/oxidase N-terminal" evidence="13">
    <location>
        <begin position="102"/>
        <end position="180"/>
    </location>
</feature>
<dbReference type="InterPro" id="IPR046373">
    <property type="entry name" value="Acyl-CoA_Oxase/DH_mid-dom_sf"/>
</dbReference>
<dbReference type="GO" id="GO:0050660">
    <property type="term" value="F:flavin adenine dinucleotide binding"/>
    <property type="evidence" value="ECO:0007669"/>
    <property type="project" value="InterPro"/>
</dbReference>
<accession>C1DSA0</accession>
<dbReference type="Pfam" id="PF12806">
    <property type="entry name" value="Acyl-CoA_dh_C"/>
    <property type="match status" value="1"/>
</dbReference>
<feature type="domain" description="Acetyl-CoA dehydrogenase-like C-terminal" evidence="14">
    <location>
        <begin position="485"/>
        <end position="609"/>
    </location>
</feature>
<dbReference type="InterPro" id="IPR025878">
    <property type="entry name" value="Acyl-CoA_dh-like_C_dom"/>
</dbReference>
<dbReference type="PROSITE" id="PS00073">
    <property type="entry name" value="ACYL_COA_DH_2"/>
    <property type="match status" value="1"/>
</dbReference>
<comment type="similarity">
    <text evidence="2 10">Belongs to the acyl-CoA dehydrogenase family.</text>
</comment>
<dbReference type="InterPro" id="IPR036250">
    <property type="entry name" value="AcylCo_DH-like_C"/>
</dbReference>
<evidence type="ECO:0000256" key="2">
    <source>
        <dbReference type="ARBA" id="ARBA00009347"/>
    </source>
</evidence>
<dbReference type="Pfam" id="PF02771">
    <property type="entry name" value="Acyl-CoA_dh_N"/>
    <property type="match status" value="1"/>
</dbReference>
<name>C1DSA0_AZOVD</name>
<keyword evidence="16" id="KW-1185">Reference proteome</keyword>
<dbReference type="InterPro" id="IPR006091">
    <property type="entry name" value="Acyl-CoA_Oxase/DH_mid-dom"/>
</dbReference>
<dbReference type="InterPro" id="IPR009075">
    <property type="entry name" value="AcylCo_DH/oxidase_C"/>
</dbReference>
<dbReference type="EMBL" id="CP001157">
    <property type="protein sequence ID" value="ACO77855.1"/>
    <property type="molecule type" value="Genomic_DNA"/>
</dbReference>
<evidence type="ECO:0000256" key="3">
    <source>
        <dbReference type="ARBA" id="ARBA00022630"/>
    </source>
</evidence>
<dbReference type="HOGENOM" id="CLU_018204_12_2_6"/>
<comment type="function">
    <text evidence="7">Involved in the assimilation of dimethylsulphoniopropionate (DMSP), an important compound in the fixation of carbon in marine phytoplankton, by mediating the conversion of 3-(methylthio)propanoyl-CoA (MMPA-CoA) to 3-(methylthio)acryloyl-CoA (MTA-CoA).</text>
</comment>
<evidence type="ECO:0000256" key="10">
    <source>
        <dbReference type="RuleBase" id="RU362125"/>
    </source>
</evidence>
<dbReference type="AlphaFoldDB" id="C1DSA0"/>
<dbReference type="SUPFAM" id="SSF56645">
    <property type="entry name" value="Acyl-CoA dehydrogenase NM domain-like"/>
    <property type="match status" value="1"/>
</dbReference>
<dbReference type="InterPro" id="IPR006089">
    <property type="entry name" value="Acyl-CoA_DH_CS"/>
</dbReference>
<dbReference type="OrthoDB" id="9764895at2"/>
<dbReference type="GO" id="GO:0003995">
    <property type="term" value="F:acyl-CoA dehydrogenase activity"/>
    <property type="evidence" value="ECO:0007669"/>
    <property type="project" value="InterPro"/>
</dbReference>
<organism evidence="15 16">
    <name type="scientific">Azotobacter vinelandii (strain DJ / ATCC BAA-1303)</name>
    <dbReference type="NCBI Taxonomy" id="322710"/>
    <lineage>
        <taxon>Bacteria</taxon>
        <taxon>Pseudomonadati</taxon>
        <taxon>Pseudomonadota</taxon>
        <taxon>Gammaproteobacteria</taxon>
        <taxon>Pseudomonadales</taxon>
        <taxon>Pseudomonadaceae</taxon>
        <taxon>Azotobacter</taxon>
    </lineage>
</organism>
<dbReference type="STRING" id="322710.Avin_16400"/>
<comment type="catalytic activity">
    <reaction evidence="6">
        <text>3-(methylsulfanyl)propanoyl-CoA + oxidized [electron-transfer flavoprotein] + H(+) = 3-(methylsulfanyl)acryloyl-CoA + reduced [electron-transfer flavoprotein]</text>
        <dbReference type="Rhea" id="RHEA:52612"/>
        <dbReference type="Rhea" id="RHEA-COMP:10685"/>
        <dbReference type="Rhea" id="RHEA-COMP:10686"/>
        <dbReference type="ChEBI" id="CHEBI:15378"/>
        <dbReference type="ChEBI" id="CHEBI:57692"/>
        <dbReference type="ChEBI" id="CHEBI:58307"/>
        <dbReference type="ChEBI" id="CHEBI:82815"/>
        <dbReference type="ChEBI" id="CHEBI:84994"/>
        <dbReference type="EC" id="1.3.99.41"/>
    </reaction>
    <physiologicalReaction direction="left-to-right" evidence="6">
        <dbReference type="Rhea" id="RHEA:52613"/>
    </physiologicalReaction>
</comment>
<keyword evidence="4 10" id="KW-0274">FAD</keyword>
<feature type="domain" description="Acyl-CoA oxidase/dehydrogenase middle" evidence="12">
    <location>
        <begin position="185"/>
        <end position="291"/>
    </location>
</feature>
<reference evidence="15 16" key="1">
    <citation type="journal article" date="2009" name="J. Bacteriol.">
        <title>Genome sequence of Azotobacter vinelandii, an obligate aerobe specialized to support diverse anaerobic metabolic processes.</title>
        <authorList>
            <person name="Setubal J.C."/>
            <person name="dos Santos P."/>
            <person name="Goldman B.S."/>
            <person name="Ertesvag H."/>
            <person name="Espin G."/>
            <person name="Rubio L.M."/>
            <person name="Valla S."/>
            <person name="Almeida N.F."/>
            <person name="Balasubramanian D."/>
            <person name="Cromes L."/>
            <person name="Curatti L."/>
            <person name="Du Z."/>
            <person name="Godsy E."/>
            <person name="Goodner B."/>
            <person name="Hellner-Burris K."/>
            <person name="Hernandez J.A."/>
            <person name="Houmiel K."/>
            <person name="Imperial J."/>
            <person name="Kennedy C."/>
            <person name="Larson T.J."/>
            <person name="Latreille P."/>
            <person name="Ligon L.S."/>
            <person name="Lu J."/>
            <person name="Maerk M."/>
            <person name="Miller N.M."/>
            <person name="Norton S."/>
            <person name="O'Carroll I.P."/>
            <person name="Paulsen I."/>
            <person name="Raulfs E.C."/>
            <person name="Roemer R."/>
            <person name="Rosser J."/>
            <person name="Segura D."/>
            <person name="Slater S."/>
            <person name="Stricklin S.L."/>
            <person name="Studholme D.J."/>
            <person name="Sun J."/>
            <person name="Viana C.J."/>
            <person name="Wallin E."/>
            <person name="Wang B."/>
            <person name="Wheeler C."/>
            <person name="Zhu H."/>
            <person name="Dean D.R."/>
            <person name="Dixon R."/>
            <person name="Wood D."/>
        </authorList>
    </citation>
    <scope>NUCLEOTIDE SEQUENCE [LARGE SCALE GENOMIC DNA]</scope>
    <source>
        <strain evidence="16">DJ / ATCC BAA-1303</strain>
    </source>
</reference>
<evidence type="ECO:0000313" key="16">
    <source>
        <dbReference type="Proteomes" id="UP000002424"/>
    </source>
</evidence>
<evidence type="ECO:0000256" key="1">
    <source>
        <dbReference type="ARBA" id="ARBA00001974"/>
    </source>
</evidence>
<evidence type="ECO:0000256" key="5">
    <source>
        <dbReference type="ARBA" id="ARBA00023002"/>
    </source>
</evidence>
<evidence type="ECO:0000259" key="14">
    <source>
        <dbReference type="Pfam" id="PF12806"/>
    </source>
</evidence>
<protein>
    <recommendedName>
        <fullName evidence="9">3-methylmercaptopropionyl-CoA dehydrogenase</fullName>
        <ecNumber evidence="8">1.3.99.41</ecNumber>
    </recommendedName>
</protein>
<dbReference type="Pfam" id="PF02770">
    <property type="entry name" value="Acyl-CoA_dh_M"/>
    <property type="match status" value="1"/>
</dbReference>
<keyword evidence="3 10" id="KW-0285">Flavoprotein</keyword>
<dbReference type="PANTHER" id="PTHR42803:SF1">
    <property type="entry name" value="BROAD-SPECIFICITY LINEAR ACYL-COA DEHYDROGENASE FADE5"/>
    <property type="match status" value="1"/>
</dbReference>
<feature type="domain" description="Acyl-CoA dehydrogenase/oxidase C-terminal" evidence="11">
    <location>
        <begin position="307"/>
        <end position="468"/>
    </location>
</feature>
<evidence type="ECO:0000256" key="6">
    <source>
        <dbReference type="ARBA" id="ARBA00051388"/>
    </source>
</evidence>
<evidence type="ECO:0000259" key="12">
    <source>
        <dbReference type="Pfam" id="PF02770"/>
    </source>
</evidence>
<evidence type="ECO:0000256" key="4">
    <source>
        <dbReference type="ARBA" id="ARBA00022827"/>
    </source>
</evidence>
<comment type="cofactor">
    <cofactor evidence="1 10">
        <name>FAD</name>
        <dbReference type="ChEBI" id="CHEBI:57692"/>
    </cofactor>
</comment>
<dbReference type="InterPro" id="IPR052166">
    <property type="entry name" value="Diverse_Acyl-CoA_DH"/>
</dbReference>
<dbReference type="Gene3D" id="2.40.110.10">
    <property type="entry name" value="Butyryl-CoA Dehydrogenase, subunit A, domain 2"/>
    <property type="match status" value="1"/>
</dbReference>
<evidence type="ECO:0000259" key="13">
    <source>
        <dbReference type="Pfam" id="PF02771"/>
    </source>
</evidence>
<dbReference type="PANTHER" id="PTHR42803">
    <property type="entry name" value="ACYL-COA DEHYDROGENASE"/>
    <property type="match status" value="1"/>
</dbReference>
<evidence type="ECO:0000313" key="15">
    <source>
        <dbReference type="EMBL" id="ACO77855.1"/>
    </source>
</evidence>
<dbReference type="InterPro" id="IPR013786">
    <property type="entry name" value="AcylCoA_DH/ox_N"/>
</dbReference>
<dbReference type="KEGG" id="avn:Avin_16400"/>
<dbReference type="Pfam" id="PF00441">
    <property type="entry name" value="Acyl-CoA_dh_1"/>
    <property type="match status" value="1"/>
</dbReference>
<dbReference type="InterPro" id="IPR009100">
    <property type="entry name" value="AcylCoA_DH/oxidase_NM_dom_sf"/>
</dbReference>
<evidence type="ECO:0000259" key="11">
    <source>
        <dbReference type="Pfam" id="PF00441"/>
    </source>
</evidence>
<sequence length="614" mass="65503">MAPGPTPPAKTLAARSPNKEETIMSDYVHPYRDTEFVLNELVELEGFCSGAGLNEVNGELVSAILAEAGRLGSEVLAPLNAIGDTRGARLSERGVEETPGFAAAYRQFQESGWPSLTAAEAWGGQNLPNVVGTAVNEIWHSANLAFALCPMLTQGALEAIAHHASAELQAAYLPKLVSGEWTGTMNLTEPDAGSDLAAIKTRAVPNGDHYLISGQKIFITWGDHQMTDNVIHLVLARLPDAPAGVKGISLFIVPKFLLDAQGNPGARNDAQCVSLEHKLGIHASPTCVMSFGEKEGAVGYLVGEPHKGLACMFTMMNHARQSVGLQGLSISERAYQQARQYARERLQGTRKDGSRFPIIEFPDVRRMLLQMKASIEAMRALALVAAAEVDRVTHAPDPAAAARHQGRVDLLTPIVKGWLTELAQEVTSLGVQIHGGMGFIEETGAARHYRDARILTIYEGTTGIQALDLVGRKTLLNRGELLAGLFDEIGETVARLESAAPFAVQARALGEALAAGREARRLLLEGAEGDAALAGSVSVNFLMLCGYLCGGWLMAGSALRAQALLEAGGDRAFLEAKLVSARFYSEQLLPRTQSLLAAIRAGSGSIMALSDEQF</sequence>